<feature type="signal peptide" evidence="1">
    <location>
        <begin position="1"/>
        <end position="25"/>
    </location>
</feature>
<evidence type="ECO:0000259" key="2">
    <source>
        <dbReference type="Pfam" id="PF03724"/>
    </source>
</evidence>
<name>A0A8J2TR80_9FLAO</name>
<feature type="domain" description="DUF306" evidence="2">
    <location>
        <begin position="38"/>
        <end position="140"/>
    </location>
</feature>
<gene>
    <name evidence="3" type="ORF">GCM10011531_21200</name>
</gene>
<dbReference type="Proteomes" id="UP000598120">
    <property type="component" value="Unassembled WGS sequence"/>
</dbReference>
<reference evidence="3 4" key="1">
    <citation type="journal article" date="2014" name="Int. J. Syst. Evol. Microbiol.">
        <title>Complete genome sequence of Corynebacterium casei LMG S-19264T (=DSM 44701T), isolated from a smear-ripened cheese.</title>
        <authorList>
            <consortium name="US DOE Joint Genome Institute (JGI-PGF)"/>
            <person name="Walter F."/>
            <person name="Albersmeier A."/>
            <person name="Kalinowski J."/>
            <person name="Ruckert C."/>
        </authorList>
    </citation>
    <scope>NUCLEOTIDE SEQUENCE [LARGE SCALE GENOMIC DNA]</scope>
    <source>
        <strain evidence="3 4">CGMCC 1.15295</strain>
    </source>
</reference>
<evidence type="ECO:0000313" key="4">
    <source>
        <dbReference type="Proteomes" id="UP000598120"/>
    </source>
</evidence>
<dbReference type="AlphaFoldDB" id="A0A8J2TR80"/>
<keyword evidence="1" id="KW-0732">Signal</keyword>
<protein>
    <recommendedName>
        <fullName evidence="2">DUF306 domain-containing protein</fullName>
    </recommendedName>
</protein>
<evidence type="ECO:0000256" key="1">
    <source>
        <dbReference type="SAM" id="SignalP"/>
    </source>
</evidence>
<dbReference type="EMBL" id="BMIC01000004">
    <property type="protein sequence ID" value="GFZ89424.1"/>
    <property type="molecule type" value="Genomic_DNA"/>
</dbReference>
<dbReference type="PANTHER" id="PTHR35535">
    <property type="entry name" value="HEAT SHOCK PROTEIN HSLJ"/>
    <property type="match status" value="1"/>
</dbReference>
<feature type="chain" id="PRO_5035310083" description="DUF306 domain-containing protein" evidence="1">
    <location>
        <begin position="26"/>
        <end position="149"/>
    </location>
</feature>
<dbReference type="InterPro" id="IPR038670">
    <property type="entry name" value="HslJ-like_sf"/>
</dbReference>
<organism evidence="3 4">
    <name type="scientific">Aquaticitalea lipolytica</name>
    <dbReference type="NCBI Taxonomy" id="1247562"/>
    <lineage>
        <taxon>Bacteria</taxon>
        <taxon>Pseudomonadati</taxon>
        <taxon>Bacteroidota</taxon>
        <taxon>Flavobacteriia</taxon>
        <taxon>Flavobacteriales</taxon>
        <taxon>Flavobacteriaceae</taxon>
        <taxon>Aquaticitalea</taxon>
    </lineage>
</organism>
<accession>A0A8J2TR80</accession>
<dbReference type="PANTHER" id="PTHR35535:SF1">
    <property type="entry name" value="HEAT SHOCK PROTEIN HSLJ"/>
    <property type="match status" value="1"/>
</dbReference>
<dbReference type="InterPro" id="IPR053147">
    <property type="entry name" value="Hsp_HslJ-like"/>
</dbReference>
<evidence type="ECO:0000313" key="3">
    <source>
        <dbReference type="EMBL" id="GFZ89424.1"/>
    </source>
</evidence>
<dbReference type="PROSITE" id="PS51257">
    <property type="entry name" value="PROKAR_LIPOPROTEIN"/>
    <property type="match status" value="1"/>
</dbReference>
<dbReference type="Gene3D" id="2.40.128.270">
    <property type="match status" value="1"/>
</dbReference>
<sequence>MIRILNMSLKYKFILLCFCVVLSCAQDKKESQDSNTTESIENTSWLVVNLKGETEFSRQPTIRIDLSGKGISGSSGCNRYFGDVTINKNQVKISNVGSTKMMCNNINTEQLFFEALNEATFFKAEGNTLKLMSKDKKVIIECSHLKEGN</sequence>
<dbReference type="InterPro" id="IPR005184">
    <property type="entry name" value="DUF306_Meta_HslJ"/>
</dbReference>
<proteinExistence type="predicted"/>
<keyword evidence="4" id="KW-1185">Reference proteome</keyword>
<dbReference type="Pfam" id="PF03724">
    <property type="entry name" value="META"/>
    <property type="match status" value="1"/>
</dbReference>
<comment type="caution">
    <text evidence="3">The sequence shown here is derived from an EMBL/GenBank/DDBJ whole genome shotgun (WGS) entry which is preliminary data.</text>
</comment>